<dbReference type="GO" id="GO:0098609">
    <property type="term" value="P:cell-cell adhesion"/>
    <property type="evidence" value="ECO:0007669"/>
    <property type="project" value="TreeGrafter"/>
</dbReference>
<accession>A0A9Q9YWD4</accession>
<dbReference type="Pfam" id="PF01839">
    <property type="entry name" value="FG-GAP"/>
    <property type="match status" value="1"/>
</dbReference>
<dbReference type="GO" id="GO:0005178">
    <property type="term" value="F:integrin binding"/>
    <property type="evidence" value="ECO:0007669"/>
    <property type="project" value="TreeGrafter"/>
</dbReference>
<dbReference type="PROSITE" id="PS51470">
    <property type="entry name" value="FG_GAP"/>
    <property type="match status" value="1"/>
</dbReference>
<sequence length="220" mass="23560">MYLKEVNDSDSQQGGGFQLPRSLTAGFSYPSHAGPGGGAPHFHQSGEEGKVLVYRLNQEDRFESVATELQGDTKQTFARFGAAIASIGDIDGNKFTDVAVGAPLEADSSGSIYIYNGFRDGLRFSQKISPSDFGMKLVHFGQSVSGAPATASNKASIAVGSRGGVHVFETIPVIVIKPALTITPDIILHDQQMSEIPVTYQICFNVINEKLQSKYSLSVQ</sequence>
<dbReference type="KEGG" id="ccar:122147774"/>
<gene>
    <name evidence="2" type="primary">LOC122147774</name>
</gene>
<dbReference type="PANTHER" id="PTHR23220:SF79">
    <property type="entry name" value="INTEGRIN ALPHA-E"/>
    <property type="match status" value="1"/>
</dbReference>
<dbReference type="GO" id="GO:0008305">
    <property type="term" value="C:integrin complex"/>
    <property type="evidence" value="ECO:0007669"/>
    <property type="project" value="TreeGrafter"/>
</dbReference>
<feature type="repeat" description="FG-GAP" evidence="1">
    <location>
        <begin position="66"/>
        <end position="124"/>
    </location>
</feature>
<dbReference type="Proteomes" id="UP001155660">
    <property type="component" value="Chromosome A15"/>
</dbReference>
<proteinExistence type="predicted"/>
<dbReference type="GO" id="GO:0007160">
    <property type="term" value="P:cell-matrix adhesion"/>
    <property type="evidence" value="ECO:0007669"/>
    <property type="project" value="TreeGrafter"/>
</dbReference>
<name>A0A9Q9YWD4_CYPCA</name>
<organism evidence="2">
    <name type="scientific">Cyprinus carpio</name>
    <name type="common">Common carp</name>
    <dbReference type="NCBI Taxonomy" id="7962"/>
    <lineage>
        <taxon>Eukaryota</taxon>
        <taxon>Metazoa</taxon>
        <taxon>Chordata</taxon>
        <taxon>Craniata</taxon>
        <taxon>Vertebrata</taxon>
        <taxon>Euteleostomi</taxon>
        <taxon>Actinopterygii</taxon>
        <taxon>Neopterygii</taxon>
        <taxon>Teleostei</taxon>
        <taxon>Ostariophysi</taxon>
        <taxon>Cypriniformes</taxon>
        <taxon>Cyprinidae</taxon>
        <taxon>Cyprininae</taxon>
        <taxon>Cyprinus</taxon>
    </lineage>
</organism>
<dbReference type="AlphaFoldDB" id="A0A9Q9YWD4"/>
<evidence type="ECO:0000256" key="1">
    <source>
        <dbReference type="PROSITE-ProRule" id="PRU00803"/>
    </source>
</evidence>
<dbReference type="PANTHER" id="PTHR23220">
    <property type="entry name" value="INTEGRIN ALPHA"/>
    <property type="match status" value="1"/>
</dbReference>
<dbReference type="InterPro" id="IPR013519">
    <property type="entry name" value="Int_alpha_beta-p"/>
</dbReference>
<dbReference type="GO" id="GO:0007229">
    <property type="term" value="P:integrin-mediated signaling pathway"/>
    <property type="evidence" value="ECO:0007669"/>
    <property type="project" value="TreeGrafter"/>
</dbReference>
<protein>
    <submittedName>
        <fullName evidence="2">Integrin alpha-E-like</fullName>
    </submittedName>
</protein>
<dbReference type="OrthoDB" id="5317514at2759"/>
<dbReference type="GO" id="GO:0009897">
    <property type="term" value="C:external side of plasma membrane"/>
    <property type="evidence" value="ECO:0007669"/>
    <property type="project" value="TreeGrafter"/>
</dbReference>
<dbReference type="GO" id="GO:0033627">
    <property type="term" value="P:cell adhesion mediated by integrin"/>
    <property type="evidence" value="ECO:0007669"/>
    <property type="project" value="TreeGrafter"/>
</dbReference>
<evidence type="ECO:0000313" key="2">
    <source>
        <dbReference type="RefSeq" id="XP_042627617.1"/>
    </source>
</evidence>
<reference evidence="2" key="1">
    <citation type="submission" date="2025-08" db="UniProtKB">
        <authorList>
            <consortium name="RefSeq"/>
        </authorList>
    </citation>
    <scope>IDENTIFICATION</scope>
    <source>
        <tissue evidence="2">Muscle</tissue>
    </source>
</reference>
<dbReference type="InterPro" id="IPR013517">
    <property type="entry name" value="FG-GAP"/>
</dbReference>
<dbReference type="SMART" id="SM00191">
    <property type="entry name" value="Int_alpha"/>
    <property type="match status" value="1"/>
</dbReference>
<dbReference type="GeneID" id="122147774"/>
<dbReference type="RefSeq" id="XP_042627617.1">
    <property type="nucleotide sequence ID" value="XM_042771683.1"/>
</dbReference>